<dbReference type="SUPFAM" id="SSF75304">
    <property type="entry name" value="Amidase signature (AS) enzymes"/>
    <property type="match status" value="1"/>
</dbReference>
<dbReference type="InterPro" id="IPR023631">
    <property type="entry name" value="Amidase_dom"/>
</dbReference>
<dbReference type="Gene3D" id="3.90.1300.10">
    <property type="entry name" value="Amidase signature (AS) domain"/>
    <property type="match status" value="1"/>
</dbReference>
<dbReference type="PANTHER" id="PTHR43372">
    <property type="entry name" value="FATTY-ACID AMIDE HYDROLASE"/>
    <property type="match status" value="1"/>
</dbReference>
<sequence length="496" mass="53239">MRLERFLVGCEVYARRMGNIGVYSTATEMLAALDRGEVTSVDLVEMQLERIDAVDGDINAIAVNTPDRARAAAQEADRRRADGDSAPLLGLPLTLKESTRTAGLPQSAGIPEFAGFVPETDGRVAERVSAAGGCLLGTTNIPFALSDWQADSAVYGRTLNPWDTTRSPGGSTGGGGAALAAGMTPLEIGSDIGGSIRVPAAFCGVYGHRPTETAIPRSGSMPPHDLENPAAIMGVQGPLARSAADLELMFDVVAGPIELEDRAWRLDVPPSRHESLGEFRVAVMPEIPFAKPSRAMQASVESLAAFASDGGARVAEAMPSFDAEQYFHDYLTTLMLITTQAMSDDHRHSAAEKMIATGDSTEIARAKGMTMSAVDFLQLLDRRELARRAWAEFFEEWDVLICPTAIDAAFPHTDGKFNDRTLEIDGETVPYHHMVVYPMWAIFAGQPATAFPGGLDPRGLPLGLQAIGPYLEDRTTMRFAGLVEEWNGFVPPPAYA</sequence>
<dbReference type="InterPro" id="IPR036928">
    <property type="entry name" value="AS_sf"/>
</dbReference>
<evidence type="ECO:0000259" key="1">
    <source>
        <dbReference type="Pfam" id="PF01425"/>
    </source>
</evidence>
<protein>
    <submittedName>
        <fullName evidence="2">Amidase</fullName>
    </submittedName>
</protein>
<dbReference type="InterPro" id="IPR052739">
    <property type="entry name" value="FAAH2"/>
</dbReference>
<name>A0A4R7I0F6_9ACTN</name>
<dbReference type="EMBL" id="SOAU01000001">
    <property type="protein sequence ID" value="TDT16640.1"/>
    <property type="molecule type" value="Genomic_DNA"/>
</dbReference>
<gene>
    <name evidence="2" type="ORF">BDK89_2232</name>
</gene>
<reference evidence="2 3" key="1">
    <citation type="submission" date="2019-03" db="EMBL/GenBank/DDBJ databases">
        <title>Sequencing the genomes of 1000 actinobacteria strains.</title>
        <authorList>
            <person name="Klenk H.-P."/>
        </authorList>
    </citation>
    <scope>NUCLEOTIDE SEQUENCE [LARGE SCALE GENOMIC DNA]</scope>
    <source>
        <strain evidence="2 3">DSM 18936</strain>
    </source>
</reference>
<proteinExistence type="predicted"/>
<evidence type="ECO:0000313" key="2">
    <source>
        <dbReference type="EMBL" id="TDT16640.1"/>
    </source>
</evidence>
<dbReference type="PANTHER" id="PTHR43372:SF4">
    <property type="entry name" value="FATTY-ACID AMIDE HYDROLASE 2"/>
    <property type="match status" value="1"/>
</dbReference>
<feature type="domain" description="Amidase" evidence="1">
    <location>
        <begin position="42"/>
        <end position="476"/>
    </location>
</feature>
<organism evidence="2 3">
    <name type="scientific">Ilumatobacter fluminis</name>
    <dbReference type="NCBI Taxonomy" id="467091"/>
    <lineage>
        <taxon>Bacteria</taxon>
        <taxon>Bacillati</taxon>
        <taxon>Actinomycetota</taxon>
        <taxon>Acidimicrobiia</taxon>
        <taxon>Acidimicrobiales</taxon>
        <taxon>Ilumatobacteraceae</taxon>
        <taxon>Ilumatobacter</taxon>
    </lineage>
</organism>
<comment type="caution">
    <text evidence="2">The sequence shown here is derived from an EMBL/GenBank/DDBJ whole genome shotgun (WGS) entry which is preliminary data.</text>
</comment>
<evidence type="ECO:0000313" key="3">
    <source>
        <dbReference type="Proteomes" id="UP000294558"/>
    </source>
</evidence>
<dbReference type="GO" id="GO:0012505">
    <property type="term" value="C:endomembrane system"/>
    <property type="evidence" value="ECO:0007669"/>
    <property type="project" value="TreeGrafter"/>
</dbReference>
<accession>A0A4R7I0F6</accession>
<dbReference type="Proteomes" id="UP000294558">
    <property type="component" value="Unassembled WGS sequence"/>
</dbReference>
<dbReference type="Pfam" id="PF01425">
    <property type="entry name" value="Amidase"/>
    <property type="match status" value="1"/>
</dbReference>
<dbReference type="AlphaFoldDB" id="A0A4R7I0F6"/>
<keyword evidence="3" id="KW-1185">Reference proteome</keyword>